<dbReference type="Pfam" id="PF03779">
    <property type="entry name" value="SPW"/>
    <property type="match status" value="1"/>
</dbReference>
<reference evidence="3 4" key="1">
    <citation type="submission" date="2017-06" db="EMBL/GenBank/DDBJ databases">
        <authorList>
            <person name="Kim H.J."/>
            <person name="Triplett B.A."/>
        </authorList>
    </citation>
    <scope>NUCLEOTIDE SEQUENCE [LARGE SCALE GENOMIC DNA]</scope>
    <source>
        <strain evidence="3 4">CGMCC 4.1858</strain>
    </source>
</reference>
<evidence type="ECO:0000313" key="3">
    <source>
        <dbReference type="EMBL" id="SNT25664.1"/>
    </source>
</evidence>
<protein>
    <submittedName>
        <fullName evidence="3">SPW repeat-containing protein</fullName>
    </submittedName>
</protein>
<name>A0A239L806_9ACTN</name>
<feature type="transmembrane region" description="Helical" evidence="1">
    <location>
        <begin position="119"/>
        <end position="136"/>
    </location>
</feature>
<dbReference type="RefSeq" id="WP_089226795.1">
    <property type="nucleotide sequence ID" value="NZ_FZOF01000018.1"/>
</dbReference>
<feature type="transmembrane region" description="Helical" evidence="1">
    <location>
        <begin position="87"/>
        <end position="107"/>
    </location>
</feature>
<dbReference type="InterPro" id="IPR005530">
    <property type="entry name" value="SPW"/>
</dbReference>
<keyword evidence="4" id="KW-1185">Reference proteome</keyword>
<accession>A0A239L806</accession>
<feature type="transmembrane region" description="Helical" evidence="1">
    <location>
        <begin position="60"/>
        <end position="78"/>
    </location>
</feature>
<dbReference type="AlphaFoldDB" id="A0A239L806"/>
<sequence length="151" mass="15863">MSLTQRPGTRIQTAGHAQTPPADIRDSLFTAPLLLIGGWLFAGGWALAYPNTHIGNNVRNVDLVFATIILLNAIARVARTRGPGSDVITIVSGACLIVSPFVFGYFGDPGAGLAPLNQIVTGAVLMVLGAVSLALIERRRPRPRADAAPAR</sequence>
<keyword evidence="1" id="KW-0472">Membrane</keyword>
<proteinExistence type="predicted"/>
<keyword evidence="1" id="KW-1133">Transmembrane helix</keyword>
<evidence type="ECO:0000313" key="4">
    <source>
        <dbReference type="Proteomes" id="UP000198280"/>
    </source>
</evidence>
<dbReference type="EMBL" id="FZOF01000018">
    <property type="protein sequence ID" value="SNT25664.1"/>
    <property type="molecule type" value="Genomic_DNA"/>
</dbReference>
<evidence type="ECO:0000256" key="1">
    <source>
        <dbReference type="SAM" id="Phobius"/>
    </source>
</evidence>
<gene>
    <name evidence="3" type="ORF">SAMN05216252_118101</name>
</gene>
<organism evidence="3 4">
    <name type="scientific">Actinacidiphila glaucinigra</name>
    <dbReference type="NCBI Taxonomy" id="235986"/>
    <lineage>
        <taxon>Bacteria</taxon>
        <taxon>Bacillati</taxon>
        <taxon>Actinomycetota</taxon>
        <taxon>Actinomycetes</taxon>
        <taxon>Kitasatosporales</taxon>
        <taxon>Streptomycetaceae</taxon>
        <taxon>Actinacidiphila</taxon>
    </lineage>
</organism>
<feature type="domain" description="SPW repeat-containing integral membrane" evidence="2">
    <location>
        <begin position="34"/>
        <end position="130"/>
    </location>
</feature>
<keyword evidence="1" id="KW-0812">Transmembrane</keyword>
<feature type="transmembrane region" description="Helical" evidence="1">
    <location>
        <begin position="28"/>
        <end position="48"/>
    </location>
</feature>
<evidence type="ECO:0000259" key="2">
    <source>
        <dbReference type="Pfam" id="PF03779"/>
    </source>
</evidence>
<dbReference type="Proteomes" id="UP000198280">
    <property type="component" value="Unassembled WGS sequence"/>
</dbReference>